<keyword evidence="2" id="KW-0560">Oxidoreductase</keyword>
<gene>
    <name evidence="2" type="ORF">JOL79_31345</name>
</gene>
<dbReference type="PROSITE" id="PS51725">
    <property type="entry name" value="ABM"/>
    <property type="match status" value="1"/>
</dbReference>
<dbReference type="Proteomes" id="UP000674234">
    <property type="component" value="Unassembled WGS sequence"/>
</dbReference>
<dbReference type="SUPFAM" id="SSF54909">
    <property type="entry name" value="Dimeric alpha+beta barrel"/>
    <property type="match status" value="1"/>
</dbReference>
<name>A0A941ASG7_9ACTN</name>
<dbReference type="InterPro" id="IPR011008">
    <property type="entry name" value="Dimeric_a/b-barrel"/>
</dbReference>
<comment type="caution">
    <text evidence="2">The sequence shown here is derived from an EMBL/GenBank/DDBJ whole genome shotgun (WGS) entry which is preliminary data.</text>
</comment>
<organism evidence="2 3">
    <name type="scientific">Microbispora oryzae</name>
    <dbReference type="NCBI Taxonomy" id="2806554"/>
    <lineage>
        <taxon>Bacteria</taxon>
        <taxon>Bacillati</taxon>
        <taxon>Actinomycetota</taxon>
        <taxon>Actinomycetes</taxon>
        <taxon>Streptosporangiales</taxon>
        <taxon>Streptosporangiaceae</taxon>
        <taxon>Microbispora</taxon>
    </lineage>
</organism>
<reference evidence="2" key="1">
    <citation type="submission" date="2021-02" db="EMBL/GenBank/DDBJ databases">
        <title>Draft genome sequence of Microbispora sp. RL4-1S isolated from rice leaves in Thailand.</title>
        <authorList>
            <person name="Muangham S."/>
            <person name="Duangmal K."/>
        </authorList>
    </citation>
    <scope>NUCLEOTIDE SEQUENCE</scope>
    <source>
        <strain evidence="2">RL4-1S</strain>
    </source>
</reference>
<evidence type="ECO:0000259" key="1">
    <source>
        <dbReference type="PROSITE" id="PS51725"/>
    </source>
</evidence>
<evidence type="ECO:0000313" key="2">
    <source>
        <dbReference type="EMBL" id="MBP2708284.1"/>
    </source>
</evidence>
<dbReference type="Pfam" id="PF03992">
    <property type="entry name" value="ABM"/>
    <property type="match status" value="1"/>
</dbReference>
<dbReference type="EMBL" id="JAFCNB010000029">
    <property type="protein sequence ID" value="MBP2708284.1"/>
    <property type="molecule type" value="Genomic_DNA"/>
</dbReference>
<proteinExistence type="predicted"/>
<dbReference type="GO" id="GO:0004497">
    <property type="term" value="F:monooxygenase activity"/>
    <property type="evidence" value="ECO:0007669"/>
    <property type="project" value="UniProtKB-KW"/>
</dbReference>
<dbReference type="InterPro" id="IPR007138">
    <property type="entry name" value="ABM_dom"/>
</dbReference>
<dbReference type="RefSeq" id="WP_210159545.1">
    <property type="nucleotide sequence ID" value="NZ_JAFCNB010000029.1"/>
</dbReference>
<accession>A0A941ASG7</accession>
<feature type="domain" description="ABM" evidence="1">
    <location>
        <begin position="1"/>
        <end position="88"/>
    </location>
</feature>
<keyword evidence="2" id="KW-0503">Monooxygenase</keyword>
<keyword evidence="3" id="KW-1185">Reference proteome</keyword>
<protein>
    <submittedName>
        <fullName evidence="2">Antibiotic biosynthesis monooxygenase</fullName>
    </submittedName>
</protein>
<sequence>MTVRVLLRYRGSEDEIGAAFHTISRKLQGTPGLLGSELWRDIGDSRAFVVSSEWTSREAFDTWERGPDHKATTQPLRPYHDSAGGRAFELVEVVAAYR</sequence>
<dbReference type="Gene3D" id="3.30.70.100">
    <property type="match status" value="1"/>
</dbReference>
<evidence type="ECO:0000313" key="3">
    <source>
        <dbReference type="Proteomes" id="UP000674234"/>
    </source>
</evidence>
<dbReference type="AlphaFoldDB" id="A0A941ASG7"/>